<dbReference type="Proteomes" id="UP000008281">
    <property type="component" value="Unassembled WGS sequence"/>
</dbReference>
<proteinExistence type="predicted"/>
<dbReference type="PANTHER" id="PTHR35182:SF1">
    <property type="entry name" value="COLD-SHOCK PROTEIN-RELATED"/>
    <property type="match status" value="1"/>
</dbReference>
<accession>E3LIJ2</accession>
<keyword evidence="3" id="KW-1185">Reference proteome</keyword>
<sequence>MIRLTSVALVFVLFAVNVAPQMVPRTQTGGGSQPILYVPLGGTAEIKLPKVANYRRVLSETGVQPQEYIFRVCNGKNKKTCGFWENTKVSILNLLLIIVLLQNKTDIVRSPTSYNKNKKSLIVKKFKVADYGLYTTGNRDLFQFVQPPLSK</sequence>
<feature type="chain" id="PRO_5003173856" evidence="1">
    <location>
        <begin position="21"/>
        <end position="151"/>
    </location>
</feature>
<organism evidence="3">
    <name type="scientific">Caenorhabditis remanei</name>
    <name type="common">Caenorhabditis vulgaris</name>
    <dbReference type="NCBI Taxonomy" id="31234"/>
    <lineage>
        <taxon>Eukaryota</taxon>
        <taxon>Metazoa</taxon>
        <taxon>Ecdysozoa</taxon>
        <taxon>Nematoda</taxon>
        <taxon>Chromadorea</taxon>
        <taxon>Rhabditida</taxon>
        <taxon>Rhabditina</taxon>
        <taxon>Rhabditomorpha</taxon>
        <taxon>Rhabditoidea</taxon>
        <taxon>Rhabditidae</taxon>
        <taxon>Peloderinae</taxon>
        <taxon>Caenorhabditis</taxon>
    </lineage>
</organism>
<dbReference type="InParanoid" id="E3LIJ2"/>
<dbReference type="AlphaFoldDB" id="E3LIJ2"/>
<evidence type="ECO:0000313" key="2">
    <source>
        <dbReference type="EMBL" id="EFO95273.1"/>
    </source>
</evidence>
<dbReference type="HOGENOM" id="CLU_154796_2_0_1"/>
<feature type="signal peptide" evidence="1">
    <location>
        <begin position="1"/>
        <end position="20"/>
    </location>
</feature>
<reference evidence="2" key="1">
    <citation type="submission" date="2007-07" db="EMBL/GenBank/DDBJ databases">
        <title>PCAP assembly of the Caenorhabditis remanei genome.</title>
        <authorList>
            <consortium name="The Caenorhabditis remanei Sequencing Consortium"/>
            <person name="Wilson R.K."/>
        </authorList>
    </citation>
    <scope>NUCLEOTIDE SEQUENCE [LARGE SCALE GENOMIC DNA]</scope>
    <source>
        <strain evidence="2">PB4641</strain>
    </source>
</reference>
<keyword evidence="1" id="KW-0732">Signal</keyword>
<protein>
    <submittedName>
        <fullName evidence="2">Uncharacterized protein</fullName>
    </submittedName>
</protein>
<dbReference type="PANTHER" id="PTHR35182">
    <property type="entry name" value="PROTEIN CBG13762"/>
    <property type="match status" value="1"/>
</dbReference>
<evidence type="ECO:0000256" key="1">
    <source>
        <dbReference type="SAM" id="SignalP"/>
    </source>
</evidence>
<dbReference type="EMBL" id="DS268409">
    <property type="protein sequence ID" value="EFO95273.1"/>
    <property type="molecule type" value="Genomic_DNA"/>
</dbReference>
<gene>
    <name evidence="2" type="ORF">CRE_09383</name>
</gene>
<evidence type="ECO:0000313" key="3">
    <source>
        <dbReference type="Proteomes" id="UP000008281"/>
    </source>
</evidence>
<name>E3LIJ2_CAERE</name>